<dbReference type="FunFam" id="3.90.640.10:FF:000153">
    <property type="entry name" value="Endoplasmic reticulum chaperone BiP"/>
    <property type="match status" value="1"/>
</dbReference>
<keyword evidence="11" id="KW-1185">Reference proteome</keyword>
<organism evidence="10 11">
    <name type="scientific">Pholiota conissans</name>
    <dbReference type="NCBI Taxonomy" id="109636"/>
    <lineage>
        <taxon>Eukaryota</taxon>
        <taxon>Fungi</taxon>
        <taxon>Dikarya</taxon>
        <taxon>Basidiomycota</taxon>
        <taxon>Agaricomycotina</taxon>
        <taxon>Agaricomycetes</taxon>
        <taxon>Agaricomycetidae</taxon>
        <taxon>Agaricales</taxon>
        <taxon>Agaricineae</taxon>
        <taxon>Strophariaceae</taxon>
        <taxon>Pholiota</taxon>
    </lineage>
</organism>
<evidence type="ECO:0000256" key="1">
    <source>
        <dbReference type="ARBA" id="ARBA00004319"/>
    </source>
</evidence>
<dbReference type="Gene3D" id="3.90.640.10">
    <property type="entry name" value="Actin, Chain A, domain 4"/>
    <property type="match status" value="1"/>
</dbReference>
<keyword evidence="4" id="KW-0732">Signal</keyword>
<gene>
    <name evidence="10" type="ORF">BDN70DRAFT_942694</name>
</gene>
<evidence type="ECO:0000256" key="4">
    <source>
        <dbReference type="ARBA" id="ARBA00022729"/>
    </source>
</evidence>
<dbReference type="FunFam" id="3.30.420.40:FF:000026">
    <property type="entry name" value="Heat shock protein 70"/>
    <property type="match status" value="1"/>
</dbReference>
<dbReference type="EMBL" id="MU155233">
    <property type="protein sequence ID" value="KAF9478466.1"/>
    <property type="molecule type" value="Genomic_DNA"/>
</dbReference>
<dbReference type="GO" id="GO:0005524">
    <property type="term" value="F:ATP binding"/>
    <property type="evidence" value="ECO:0007669"/>
    <property type="project" value="UniProtKB-KW"/>
</dbReference>
<dbReference type="EC" id="3.6.4.10" evidence="3"/>
<evidence type="ECO:0000256" key="3">
    <source>
        <dbReference type="ARBA" id="ARBA00012554"/>
    </source>
</evidence>
<dbReference type="GO" id="GO:0005788">
    <property type="term" value="C:endoplasmic reticulum lumen"/>
    <property type="evidence" value="ECO:0007669"/>
    <property type="project" value="UniProtKB-SubCell"/>
</dbReference>
<dbReference type="InterPro" id="IPR043129">
    <property type="entry name" value="ATPase_NBD"/>
</dbReference>
<evidence type="ECO:0000256" key="9">
    <source>
        <dbReference type="ARBA" id="ARBA00048056"/>
    </source>
</evidence>
<dbReference type="AlphaFoldDB" id="A0A9P5Z0A2"/>
<accession>A0A9P5Z0A2</accession>
<evidence type="ECO:0000313" key="11">
    <source>
        <dbReference type="Proteomes" id="UP000807469"/>
    </source>
</evidence>
<dbReference type="PROSITE" id="PS01036">
    <property type="entry name" value="HSP70_3"/>
    <property type="match status" value="1"/>
</dbReference>
<keyword evidence="8" id="KW-0143">Chaperone</keyword>
<name>A0A9P5Z0A2_9AGAR</name>
<dbReference type="PROSITE" id="PS00297">
    <property type="entry name" value="HSP70_1"/>
    <property type="match status" value="1"/>
</dbReference>
<keyword evidence="7" id="KW-0067">ATP-binding</keyword>
<evidence type="ECO:0000256" key="2">
    <source>
        <dbReference type="ARBA" id="ARBA00007381"/>
    </source>
</evidence>
<dbReference type="FunFam" id="3.30.30.30:FF:000005">
    <property type="entry name" value="Heat shock protein ssb1"/>
    <property type="match status" value="1"/>
</dbReference>
<comment type="caution">
    <text evidence="10">The sequence shown here is derived from an EMBL/GenBank/DDBJ whole genome shotgun (WGS) entry which is preliminary data.</text>
</comment>
<dbReference type="GO" id="GO:0140662">
    <property type="term" value="F:ATP-dependent protein folding chaperone"/>
    <property type="evidence" value="ECO:0007669"/>
    <property type="project" value="InterPro"/>
</dbReference>
<dbReference type="SUPFAM" id="SSF53067">
    <property type="entry name" value="Actin-like ATPase domain"/>
    <property type="match status" value="2"/>
</dbReference>
<dbReference type="PRINTS" id="PR00301">
    <property type="entry name" value="HEATSHOCK70"/>
</dbReference>
<dbReference type="Pfam" id="PF00012">
    <property type="entry name" value="HSP70"/>
    <property type="match status" value="1"/>
</dbReference>
<proteinExistence type="inferred from homology"/>
<evidence type="ECO:0000313" key="10">
    <source>
        <dbReference type="EMBL" id="KAF9478466.1"/>
    </source>
</evidence>
<keyword evidence="6" id="KW-0256">Endoplasmic reticulum</keyword>
<sequence length="394" mass="42884">MSPSPYSAQSQPEYGAVIGIDLGTTYSRVGVYKGGQVEIIANEQGSRLTPSCVSFNGDEQLFGDAAKNAFDQNPKNTVFDVKRLIGRKMDDSCVKRDLKHLPFTVKDKNNSPVISVEYKDESRDFTPEEISAMILSRMKETAEAYLGHGVTHAVVSVPACISMADLTSLGFNDAQRRATKTAGEIAELNVLRVINDPTAAALAYGIGKEGEEAKIIVYDLGGGTLDVSLLSIEDGFFEVLATAGITHLGGKDFDNRVVDHLVKAYENKTGTNVTKDESAMAKLKKAAENAKRTLSTQHSTKIEIESFENGNDFSDTFTRAKFEELNMTLFEKTMKFVERVLQDAGVQKSEVGEIVLVGGSTRIPKIQQLLKEIFGKEPSKDINPDECVAHGAAI</sequence>
<dbReference type="OrthoDB" id="2401965at2759"/>
<dbReference type="Proteomes" id="UP000807469">
    <property type="component" value="Unassembled WGS sequence"/>
</dbReference>
<reference evidence="10" key="1">
    <citation type="submission" date="2020-11" db="EMBL/GenBank/DDBJ databases">
        <authorList>
            <consortium name="DOE Joint Genome Institute"/>
            <person name="Ahrendt S."/>
            <person name="Riley R."/>
            <person name="Andreopoulos W."/>
            <person name="Labutti K."/>
            <person name="Pangilinan J."/>
            <person name="Ruiz-Duenas F.J."/>
            <person name="Barrasa J.M."/>
            <person name="Sanchez-Garcia M."/>
            <person name="Camarero S."/>
            <person name="Miyauchi S."/>
            <person name="Serrano A."/>
            <person name="Linde D."/>
            <person name="Babiker R."/>
            <person name="Drula E."/>
            <person name="Ayuso-Fernandez I."/>
            <person name="Pacheco R."/>
            <person name="Padilla G."/>
            <person name="Ferreira P."/>
            <person name="Barriuso J."/>
            <person name="Kellner H."/>
            <person name="Castanera R."/>
            <person name="Alfaro M."/>
            <person name="Ramirez L."/>
            <person name="Pisabarro A.G."/>
            <person name="Kuo A."/>
            <person name="Tritt A."/>
            <person name="Lipzen A."/>
            <person name="He G."/>
            <person name="Yan M."/>
            <person name="Ng V."/>
            <person name="Cullen D."/>
            <person name="Martin F."/>
            <person name="Rosso M.-N."/>
            <person name="Henrissat B."/>
            <person name="Hibbett D."/>
            <person name="Martinez A.T."/>
            <person name="Grigoriev I.V."/>
        </authorList>
    </citation>
    <scope>NUCLEOTIDE SEQUENCE</scope>
    <source>
        <strain evidence="10">CIRM-BRFM 674</strain>
    </source>
</reference>
<dbReference type="Gene3D" id="3.30.420.40">
    <property type="match status" value="2"/>
</dbReference>
<evidence type="ECO:0000256" key="8">
    <source>
        <dbReference type="ARBA" id="ARBA00023186"/>
    </source>
</evidence>
<dbReference type="InterPro" id="IPR013126">
    <property type="entry name" value="Hsp_70_fam"/>
</dbReference>
<comment type="subcellular location">
    <subcellularLocation>
        <location evidence="1">Endoplasmic reticulum lumen</location>
    </subcellularLocation>
</comment>
<keyword evidence="5" id="KW-0547">Nucleotide-binding</keyword>
<comment type="catalytic activity">
    <reaction evidence="9">
        <text>ATP + H2O = ADP + phosphate + H(+)</text>
        <dbReference type="Rhea" id="RHEA:13065"/>
        <dbReference type="ChEBI" id="CHEBI:15377"/>
        <dbReference type="ChEBI" id="CHEBI:15378"/>
        <dbReference type="ChEBI" id="CHEBI:30616"/>
        <dbReference type="ChEBI" id="CHEBI:43474"/>
        <dbReference type="ChEBI" id="CHEBI:456216"/>
        <dbReference type="EC" id="3.6.4.10"/>
    </reaction>
</comment>
<evidence type="ECO:0000256" key="5">
    <source>
        <dbReference type="ARBA" id="ARBA00022741"/>
    </source>
</evidence>
<dbReference type="PROSITE" id="PS00329">
    <property type="entry name" value="HSP70_2"/>
    <property type="match status" value="1"/>
</dbReference>
<dbReference type="PANTHER" id="PTHR19375">
    <property type="entry name" value="HEAT SHOCK PROTEIN 70KDA"/>
    <property type="match status" value="1"/>
</dbReference>
<dbReference type="InterPro" id="IPR018181">
    <property type="entry name" value="Heat_shock_70_CS"/>
</dbReference>
<dbReference type="Gene3D" id="3.30.30.30">
    <property type="match status" value="1"/>
</dbReference>
<comment type="similarity">
    <text evidence="2">Belongs to the heat shock protein 70 family.</text>
</comment>
<evidence type="ECO:0000256" key="6">
    <source>
        <dbReference type="ARBA" id="ARBA00022824"/>
    </source>
</evidence>
<evidence type="ECO:0000256" key="7">
    <source>
        <dbReference type="ARBA" id="ARBA00022840"/>
    </source>
</evidence>
<protein>
    <recommendedName>
        <fullName evidence="3">non-chaperonin molecular chaperone ATPase</fullName>
        <ecNumber evidence="3">3.6.4.10</ecNumber>
    </recommendedName>
</protein>